<dbReference type="InterPro" id="IPR036259">
    <property type="entry name" value="MFS_trans_sf"/>
</dbReference>
<evidence type="ECO:0000256" key="2">
    <source>
        <dbReference type="ARBA" id="ARBA00022448"/>
    </source>
</evidence>
<evidence type="ECO:0000256" key="5">
    <source>
        <dbReference type="ARBA" id="ARBA00023136"/>
    </source>
</evidence>
<dbReference type="GO" id="GO:0016020">
    <property type="term" value="C:membrane"/>
    <property type="evidence" value="ECO:0007669"/>
    <property type="project" value="UniProtKB-SubCell"/>
</dbReference>
<evidence type="ECO:0000256" key="4">
    <source>
        <dbReference type="ARBA" id="ARBA00022989"/>
    </source>
</evidence>
<keyword evidence="5 6" id="KW-0472">Membrane</keyword>
<feature type="transmembrane region" description="Helical" evidence="6">
    <location>
        <begin position="159"/>
        <end position="179"/>
    </location>
</feature>
<name>A0AAN6GYT8_9PEZI</name>
<evidence type="ECO:0000313" key="8">
    <source>
        <dbReference type="Proteomes" id="UP001175353"/>
    </source>
</evidence>
<accession>A0AAN6GYT8</accession>
<evidence type="ECO:0000256" key="1">
    <source>
        <dbReference type="ARBA" id="ARBA00004141"/>
    </source>
</evidence>
<dbReference type="EMBL" id="JAUJLE010001016">
    <property type="protein sequence ID" value="KAK0949760.1"/>
    <property type="molecule type" value="Genomic_DNA"/>
</dbReference>
<dbReference type="AlphaFoldDB" id="A0AAN6GYT8"/>
<dbReference type="GO" id="GO:0022857">
    <property type="term" value="F:transmembrane transporter activity"/>
    <property type="evidence" value="ECO:0007669"/>
    <property type="project" value="TreeGrafter"/>
</dbReference>
<keyword evidence="3 6" id="KW-0812">Transmembrane</keyword>
<evidence type="ECO:0000313" key="7">
    <source>
        <dbReference type="EMBL" id="KAK0949760.1"/>
    </source>
</evidence>
<protein>
    <recommendedName>
        <fullName evidence="9">Major facilitator superfamily (MFS) profile domain-containing protein</fullName>
    </recommendedName>
</protein>
<feature type="transmembrane region" description="Helical" evidence="6">
    <location>
        <begin position="126"/>
        <end position="147"/>
    </location>
</feature>
<sequence>MLMEWQYVYRLRHFGSRSYELPGRIYDFDFMPHRAVQHSVMPAGAVIGTIEWTVPYLCYRYKGLRSYMVAITVCGTILASLLLWKLPQSATGAKLFAVYILAAYGGGYAVLMSLQIANTAGYTKRSVGSSGMFVGYCLGNFMGPLVFLQSEKPFYTTGWIVTIATSAICVVLALVYRFVCARDNKMRDQGGVSEAFEHAYDDDLTDRTNPQFRYTL</sequence>
<feature type="transmembrane region" description="Helical" evidence="6">
    <location>
        <begin position="96"/>
        <end position="114"/>
    </location>
</feature>
<keyword evidence="2" id="KW-0813">Transport</keyword>
<dbReference type="PANTHER" id="PTHR43791:SF35">
    <property type="entry name" value="MAJOR FACILITATOR SUPERFAMILY (MFS) PROFILE DOMAIN-CONTAINING PROTEIN"/>
    <property type="match status" value="1"/>
</dbReference>
<reference evidence="7" key="1">
    <citation type="submission" date="2023-06" db="EMBL/GenBank/DDBJ databases">
        <title>Black Yeasts Isolated from many extreme environments.</title>
        <authorList>
            <person name="Coleine C."/>
            <person name="Stajich J.E."/>
            <person name="Selbmann L."/>
        </authorList>
    </citation>
    <scope>NUCLEOTIDE SEQUENCE</scope>
    <source>
        <strain evidence="7">CCFEE 5200</strain>
    </source>
</reference>
<keyword evidence="4 6" id="KW-1133">Transmembrane helix</keyword>
<dbReference type="Gene3D" id="1.20.1250.20">
    <property type="entry name" value="MFS general substrate transporter like domains"/>
    <property type="match status" value="1"/>
</dbReference>
<comment type="subcellular location">
    <subcellularLocation>
        <location evidence="1">Membrane</location>
        <topology evidence="1">Multi-pass membrane protein</topology>
    </subcellularLocation>
</comment>
<organism evidence="7 8">
    <name type="scientific">Friedmanniomyces endolithicus</name>
    <dbReference type="NCBI Taxonomy" id="329885"/>
    <lineage>
        <taxon>Eukaryota</taxon>
        <taxon>Fungi</taxon>
        <taxon>Dikarya</taxon>
        <taxon>Ascomycota</taxon>
        <taxon>Pezizomycotina</taxon>
        <taxon>Dothideomycetes</taxon>
        <taxon>Dothideomycetidae</taxon>
        <taxon>Mycosphaerellales</taxon>
        <taxon>Teratosphaeriaceae</taxon>
        <taxon>Friedmanniomyces</taxon>
    </lineage>
</organism>
<evidence type="ECO:0000256" key="3">
    <source>
        <dbReference type="ARBA" id="ARBA00022692"/>
    </source>
</evidence>
<feature type="transmembrane region" description="Helical" evidence="6">
    <location>
        <begin position="66"/>
        <end position="84"/>
    </location>
</feature>
<proteinExistence type="predicted"/>
<dbReference type="SUPFAM" id="SSF103473">
    <property type="entry name" value="MFS general substrate transporter"/>
    <property type="match status" value="1"/>
</dbReference>
<dbReference type="PANTHER" id="PTHR43791">
    <property type="entry name" value="PERMEASE-RELATED"/>
    <property type="match status" value="1"/>
</dbReference>
<dbReference type="Proteomes" id="UP001175353">
    <property type="component" value="Unassembled WGS sequence"/>
</dbReference>
<evidence type="ECO:0008006" key="9">
    <source>
        <dbReference type="Google" id="ProtNLM"/>
    </source>
</evidence>
<gene>
    <name evidence="7" type="ORF">LTR91_026187</name>
</gene>
<keyword evidence="8" id="KW-1185">Reference proteome</keyword>
<comment type="caution">
    <text evidence="7">The sequence shown here is derived from an EMBL/GenBank/DDBJ whole genome shotgun (WGS) entry which is preliminary data.</text>
</comment>
<evidence type="ECO:0000256" key="6">
    <source>
        <dbReference type="SAM" id="Phobius"/>
    </source>
</evidence>